<evidence type="ECO:0000313" key="3">
    <source>
        <dbReference type="EMBL" id="QGZ13893.1"/>
    </source>
</evidence>
<proteinExistence type="predicted"/>
<dbReference type="EMBL" id="MN549360">
    <property type="protein sequence ID" value="QGZ13893.1"/>
    <property type="molecule type" value="Genomic_DNA"/>
</dbReference>
<keyword evidence="1" id="KW-0694">RNA-binding</keyword>
<evidence type="ECO:0000256" key="1">
    <source>
        <dbReference type="ARBA" id="ARBA00022884"/>
    </source>
</evidence>
<dbReference type="InterPro" id="IPR016103">
    <property type="entry name" value="ProQ/FinO"/>
</dbReference>
<reference evidence="3 4" key="1">
    <citation type="submission" date="2019-10" db="EMBL/GenBank/DDBJ databases">
        <title>Complete genome sequence of bacteriophage vB_RLeM_RL38JI.</title>
        <authorList>
            <person name="Gunathilake D."/>
            <person name="Bhat S."/>
            <person name="Yost C.K."/>
            <person name="Hynes M.F."/>
        </authorList>
    </citation>
    <scope>NUCLEOTIDE SEQUENCE [LARGE SCALE GENOMIC DNA]</scope>
</reference>
<dbReference type="InterPro" id="IPR036442">
    <property type="entry name" value="ProQ/FinO_sf"/>
</dbReference>
<dbReference type="GO" id="GO:0003723">
    <property type="term" value="F:RNA binding"/>
    <property type="evidence" value="ECO:0007669"/>
    <property type="project" value="UniProtKB-KW"/>
</dbReference>
<sequence length="212" mass="24253">MQISSAEYGKFRAIVQHHSDLEETFNTLFSILDKEDFRREKLSKLSKHVSYFKDRFEREEAEKAAKKQQEARDLEVGTIRVMTALQTFFPKAFPVEAEKVKPLYVGIDSQIYAALSTVNKIEGLEVTYAMVGEALRRWVTMEAYYLSFKTNKLRINIYGDPIEYILPRDFNHANKKYVELTGGQKTTRKTIEDLPASTAPTLGDILAACLAP</sequence>
<dbReference type="SUPFAM" id="SSF48657">
    <property type="entry name" value="FinO-like"/>
    <property type="match status" value="1"/>
</dbReference>
<dbReference type="Pfam" id="PF04352">
    <property type="entry name" value="ProQ"/>
    <property type="match status" value="1"/>
</dbReference>
<protein>
    <submittedName>
        <fullName evidence="3">Putative ProP effector protein</fullName>
    </submittedName>
</protein>
<feature type="domain" description="ProQ/FinO" evidence="2">
    <location>
        <begin position="76"/>
        <end position="193"/>
    </location>
</feature>
<dbReference type="Gene3D" id="1.10.1710.10">
    <property type="entry name" value="ProQ/FinO domain"/>
    <property type="match status" value="1"/>
</dbReference>
<name>A0A6B9J2U8_9CAUD</name>
<dbReference type="SMART" id="SM00945">
    <property type="entry name" value="ProQ"/>
    <property type="match status" value="1"/>
</dbReference>
<organism evidence="3 4">
    <name type="scientific">Rhizobium phage RL38J1</name>
    <dbReference type="NCBI Taxonomy" id="2663232"/>
    <lineage>
        <taxon>Viruses</taxon>
        <taxon>Duplodnaviria</taxon>
        <taxon>Heunggongvirae</taxon>
        <taxon>Uroviricota</taxon>
        <taxon>Caudoviricetes</taxon>
        <taxon>Pootjesviridae</taxon>
        <taxon>Innesvirus</taxon>
        <taxon>Innesvirus RL38J1</taxon>
    </lineage>
</organism>
<gene>
    <name evidence="3" type="ORF">RL38J1_062</name>
</gene>
<evidence type="ECO:0000313" key="4">
    <source>
        <dbReference type="Proteomes" id="UP000436513"/>
    </source>
</evidence>
<keyword evidence="4" id="KW-1185">Reference proteome</keyword>
<accession>A0A6B9J2U8</accession>
<evidence type="ECO:0000259" key="2">
    <source>
        <dbReference type="SMART" id="SM00945"/>
    </source>
</evidence>
<dbReference type="Proteomes" id="UP000436513">
    <property type="component" value="Segment"/>
</dbReference>